<proteinExistence type="predicted"/>
<dbReference type="OrthoDB" id="7829286at2"/>
<evidence type="ECO:0000313" key="3">
    <source>
        <dbReference type="Proteomes" id="UP000193061"/>
    </source>
</evidence>
<gene>
    <name evidence="2" type="ORF">ROA7450_02221</name>
</gene>
<keyword evidence="1" id="KW-0812">Transmembrane</keyword>
<dbReference type="EMBL" id="FWFX01000006">
    <property type="protein sequence ID" value="SLN45737.1"/>
    <property type="molecule type" value="Genomic_DNA"/>
</dbReference>
<sequence length="296" mass="33020">MKNEKDWLTSGLIFLGYRDLDIVKIANRVAHSFEALEEKVTSVRVLSDICALVATNDHVVRLAICEDIEIATLQNPAEFFLAVQIKSNRDETDGLGKEPLQIDAILAHSLTLLHWALSPDYVKWIGRTDILSSTDFIKATTQPDHQENMELENQLACPSRLASPSRAKALPEIEETADILQQRLLARQTVSNQDLASESDLRAIFQENYPTEATRIETVVETIKQSDLLRLSAWFLSFAVFLFCIPVGLALIIFNLIMGEDLRLSSQTAALTGTFVTFNVYGTTAQAMETLQHIVG</sequence>
<evidence type="ECO:0000256" key="1">
    <source>
        <dbReference type="SAM" id="Phobius"/>
    </source>
</evidence>
<dbReference type="Proteomes" id="UP000193061">
    <property type="component" value="Unassembled WGS sequence"/>
</dbReference>
<keyword evidence="3" id="KW-1185">Reference proteome</keyword>
<reference evidence="2 3" key="1">
    <citation type="submission" date="2017-03" db="EMBL/GenBank/DDBJ databases">
        <authorList>
            <person name="Afonso C.L."/>
            <person name="Miller P.J."/>
            <person name="Scott M.A."/>
            <person name="Spackman E."/>
            <person name="Goraichik I."/>
            <person name="Dimitrov K.M."/>
            <person name="Suarez D.L."/>
            <person name="Swayne D.E."/>
        </authorList>
    </citation>
    <scope>NUCLEOTIDE SEQUENCE [LARGE SCALE GENOMIC DNA]</scope>
    <source>
        <strain evidence="2 3">CECT 7450</strain>
    </source>
</reference>
<evidence type="ECO:0000313" key="2">
    <source>
        <dbReference type="EMBL" id="SLN45737.1"/>
    </source>
</evidence>
<protein>
    <submittedName>
        <fullName evidence="2">Uncharacterized protein</fullName>
    </submittedName>
</protein>
<name>A0A1X6ZA29_9RHOB</name>
<feature type="transmembrane region" description="Helical" evidence="1">
    <location>
        <begin position="233"/>
        <end position="257"/>
    </location>
</feature>
<keyword evidence="1" id="KW-0472">Membrane</keyword>
<dbReference type="RefSeq" id="WP_085805742.1">
    <property type="nucleotide sequence ID" value="NZ_FWFX01000006.1"/>
</dbReference>
<accession>A0A1X6ZA29</accession>
<keyword evidence="1" id="KW-1133">Transmembrane helix</keyword>
<dbReference type="AlphaFoldDB" id="A0A1X6ZA29"/>
<organism evidence="2 3">
    <name type="scientific">Roseovarius albus</name>
    <dbReference type="NCBI Taxonomy" id="1247867"/>
    <lineage>
        <taxon>Bacteria</taxon>
        <taxon>Pseudomonadati</taxon>
        <taxon>Pseudomonadota</taxon>
        <taxon>Alphaproteobacteria</taxon>
        <taxon>Rhodobacterales</taxon>
        <taxon>Roseobacteraceae</taxon>
        <taxon>Roseovarius</taxon>
    </lineage>
</organism>